<evidence type="ECO:0000256" key="3">
    <source>
        <dbReference type="ARBA" id="ARBA00023002"/>
    </source>
</evidence>
<dbReference type="Gene3D" id="3.40.50.720">
    <property type="entry name" value="NAD(P)-binding Rossmann-like Domain"/>
    <property type="match status" value="1"/>
</dbReference>
<evidence type="ECO:0000256" key="1">
    <source>
        <dbReference type="ARBA" id="ARBA00006382"/>
    </source>
</evidence>
<dbReference type="Pfam" id="PF00208">
    <property type="entry name" value="ELFV_dehydrog"/>
    <property type="match status" value="1"/>
</dbReference>
<evidence type="ECO:0000256" key="2">
    <source>
        <dbReference type="ARBA" id="ARBA00011643"/>
    </source>
</evidence>
<keyword evidence="3 4" id="KW-0560">Oxidoreductase</keyword>
<dbReference type="SMART" id="SM00839">
    <property type="entry name" value="ELFV_dehydrog"/>
    <property type="match status" value="1"/>
</dbReference>
<evidence type="ECO:0000256" key="4">
    <source>
        <dbReference type="PIRNR" id="PIRNR000185"/>
    </source>
</evidence>
<protein>
    <recommendedName>
        <fullName evidence="4">Glutamate dehydrogenase</fullName>
    </recommendedName>
</protein>
<dbReference type="InterPro" id="IPR036291">
    <property type="entry name" value="NAD(P)-bd_dom_sf"/>
</dbReference>
<gene>
    <name evidence="7" type="primary">gdhA</name>
    <name evidence="7" type="ORF">GCM10009125_06510</name>
</gene>
<sequence>MQAVKEVMHSLWPFIQQNPRYASQALLERLVEPERALQFRISWMDDTGRIRVNRGFRIQHNSAIGPYKGGMRFHPSVNLSILKFLAFEQTFKNALTTLPMGGGKGGSDFDPKGKSDAEVMRFCQALMIELHRHLGPDTDVPAGDIGVGAREVGFMAGMMKKLSNQSACVFTGKGLTFGGSLIRPEATGYGTVYFAEEMLRHAGQSLEGYTVSVSGSGNVAQYTIEKCLQLGAKVVTVSDSHGCVVDPAGFTTEKLAALIELKNEKRGRVEEYAKQFGLTYEAGKRPWHVPVDVALPCATQNELEIEDARTLIANGVRCVAEGANMPSTIEAAEAFISAGVLYAPGKASNAGGVAVSGLEMSQNAQRLHWTREEVDAKLHAIMRDIHENCVRYGSTDKAVNYLNGANIAGFVKVADAMLAQGVC</sequence>
<evidence type="ECO:0000259" key="6">
    <source>
        <dbReference type="SMART" id="SM00839"/>
    </source>
</evidence>
<dbReference type="Pfam" id="PF02812">
    <property type="entry name" value="ELFV_dehydrog_N"/>
    <property type="match status" value="1"/>
</dbReference>
<accession>A0ABN0TFC6</accession>
<dbReference type="PRINTS" id="PR00082">
    <property type="entry name" value="GLFDHDRGNASE"/>
</dbReference>
<dbReference type="InterPro" id="IPR006097">
    <property type="entry name" value="Glu/Leu/Phe/Val/Trp_DH_dimer"/>
</dbReference>
<dbReference type="CDD" id="cd05313">
    <property type="entry name" value="NAD_bind_2_Glu_DH"/>
    <property type="match status" value="1"/>
</dbReference>
<dbReference type="InterPro" id="IPR006095">
    <property type="entry name" value="Glu/Leu/Phe/Val/Trp_DH"/>
</dbReference>
<proteinExistence type="inferred from homology"/>
<evidence type="ECO:0000313" key="7">
    <source>
        <dbReference type="EMBL" id="GAA0220198.1"/>
    </source>
</evidence>
<keyword evidence="8" id="KW-1185">Reference proteome</keyword>
<comment type="subunit">
    <text evidence="2">Homohexamer.</text>
</comment>
<reference evidence="7 8" key="1">
    <citation type="journal article" date="2019" name="Int. J. Syst. Evol. Microbiol.">
        <title>The Global Catalogue of Microorganisms (GCM) 10K type strain sequencing project: providing services to taxonomists for standard genome sequencing and annotation.</title>
        <authorList>
            <consortium name="The Broad Institute Genomics Platform"/>
            <consortium name="The Broad Institute Genome Sequencing Center for Infectious Disease"/>
            <person name="Wu L."/>
            <person name="Ma J."/>
        </authorList>
    </citation>
    <scope>NUCLEOTIDE SEQUENCE [LARGE SCALE GENOMIC DNA]</scope>
    <source>
        <strain evidence="7 8">JCM 16240</strain>
    </source>
</reference>
<evidence type="ECO:0000313" key="8">
    <source>
        <dbReference type="Proteomes" id="UP001501176"/>
    </source>
</evidence>
<dbReference type="InterPro" id="IPR050724">
    <property type="entry name" value="Glu_Leu_Phe_Val_DH"/>
</dbReference>
<dbReference type="InterPro" id="IPR046346">
    <property type="entry name" value="Aminoacid_DH-like_N_sf"/>
</dbReference>
<dbReference type="EMBL" id="BAAAFN010000006">
    <property type="protein sequence ID" value="GAA0220198.1"/>
    <property type="molecule type" value="Genomic_DNA"/>
</dbReference>
<dbReference type="InterPro" id="IPR006096">
    <property type="entry name" value="Glu/Leu/Phe/Val/Trp_DH_C"/>
</dbReference>
<organism evidence="7 8">
    <name type="scientific">Castellaniella daejeonensis</name>
    <dbReference type="NCBI Taxonomy" id="659013"/>
    <lineage>
        <taxon>Bacteria</taxon>
        <taxon>Pseudomonadati</taxon>
        <taxon>Pseudomonadota</taxon>
        <taxon>Betaproteobacteria</taxon>
        <taxon>Burkholderiales</taxon>
        <taxon>Alcaligenaceae</taxon>
        <taxon>Castellaniella</taxon>
    </lineage>
</organism>
<dbReference type="SUPFAM" id="SSF53223">
    <property type="entry name" value="Aminoacid dehydrogenase-like, N-terminal domain"/>
    <property type="match status" value="1"/>
</dbReference>
<dbReference type="Gene3D" id="3.40.50.10860">
    <property type="entry name" value="Leucine Dehydrogenase, chain A, domain 1"/>
    <property type="match status" value="1"/>
</dbReference>
<feature type="domain" description="Glutamate/phenylalanine/leucine/valine/L-tryptophan dehydrogenase C-terminal" evidence="6">
    <location>
        <begin position="180"/>
        <end position="421"/>
    </location>
</feature>
<comment type="caution">
    <text evidence="7">The sequence shown here is derived from an EMBL/GenBank/DDBJ whole genome shotgun (WGS) entry which is preliminary data.</text>
</comment>
<dbReference type="NCBIfam" id="NF006929">
    <property type="entry name" value="PRK09414.1"/>
    <property type="match status" value="1"/>
</dbReference>
<dbReference type="SUPFAM" id="SSF51735">
    <property type="entry name" value="NAD(P)-binding Rossmann-fold domains"/>
    <property type="match status" value="1"/>
</dbReference>
<dbReference type="InterPro" id="IPR033524">
    <property type="entry name" value="Glu/Leu/Phe/Val_DH_AS"/>
</dbReference>
<evidence type="ECO:0000256" key="5">
    <source>
        <dbReference type="RuleBase" id="RU004417"/>
    </source>
</evidence>
<dbReference type="PANTHER" id="PTHR43571:SF1">
    <property type="entry name" value="NADP-SPECIFIC GLUTAMATE DEHYDROGENASE 1-RELATED"/>
    <property type="match status" value="1"/>
</dbReference>
<dbReference type="PROSITE" id="PS00074">
    <property type="entry name" value="GLFV_DEHYDROGENASE"/>
    <property type="match status" value="1"/>
</dbReference>
<dbReference type="PANTHER" id="PTHR43571">
    <property type="entry name" value="NADP-SPECIFIC GLUTAMATE DEHYDROGENASE 1-RELATED"/>
    <property type="match status" value="1"/>
</dbReference>
<dbReference type="InterPro" id="IPR014362">
    <property type="entry name" value="Glu_DH"/>
</dbReference>
<comment type="similarity">
    <text evidence="1 4 5">Belongs to the Glu/Leu/Phe/Val dehydrogenases family.</text>
</comment>
<dbReference type="PIRSF" id="PIRSF000185">
    <property type="entry name" value="Glu_DH"/>
    <property type="match status" value="1"/>
</dbReference>
<dbReference type="InterPro" id="IPR033922">
    <property type="entry name" value="NAD_bind_Glu_DH"/>
</dbReference>
<dbReference type="Gene3D" id="1.10.285.10">
    <property type="entry name" value="Glutamate Dehydrogenase, chain A, domain 3"/>
    <property type="match status" value="2"/>
</dbReference>
<dbReference type="Proteomes" id="UP001501176">
    <property type="component" value="Unassembled WGS sequence"/>
</dbReference>
<name>A0ABN0TFC6_9BURK</name>